<accession>A0ABU1L8V2</accession>
<gene>
    <name evidence="2" type="ORF">J2781_000050</name>
</gene>
<proteinExistence type="predicted"/>
<evidence type="ECO:0000313" key="3">
    <source>
        <dbReference type="Proteomes" id="UP001184853"/>
    </source>
</evidence>
<reference evidence="2 3" key="1">
    <citation type="submission" date="2023-07" db="EMBL/GenBank/DDBJ databases">
        <title>Sorghum-associated microbial communities from plants grown in Nebraska, USA.</title>
        <authorList>
            <person name="Schachtman D."/>
        </authorList>
    </citation>
    <scope>NUCLEOTIDE SEQUENCE [LARGE SCALE GENOMIC DNA]</scope>
    <source>
        <strain evidence="2 3">DS1709</strain>
    </source>
</reference>
<organism evidence="2 3">
    <name type="scientific">Chryseobacterium geocarposphaerae</name>
    <dbReference type="NCBI Taxonomy" id="1416776"/>
    <lineage>
        <taxon>Bacteria</taxon>
        <taxon>Pseudomonadati</taxon>
        <taxon>Bacteroidota</taxon>
        <taxon>Flavobacteriia</taxon>
        <taxon>Flavobacteriales</taxon>
        <taxon>Weeksellaceae</taxon>
        <taxon>Chryseobacterium group</taxon>
        <taxon>Chryseobacterium</taxon>
    </lineage>
</organism>
<feature type="signal peptide" evidence="1">
    <location>
        <begin position="1"/>
        <end position="19"/>
    </location>
</feature>
<protein>
    <submittedName>
        <fullName evidence="2">Microcystin-dependent protein</fullName>
    </submittedName>
</protein>
<dbReference type="RefSeq" id="WP_062161112.1">
    <property type="nucleotide sequence ID" value="NZ_JAVDQS010000001.1"/>
</dbReference>
<keyword evidence="1" id="KW-0732">Signal</keyword>
<keyword evidence="3" id="KW-1185">Reference proteome</keyword>
<evidence type="ECO:0000313" key="2">
    <source>
        <dbReference type="EMBL" id="MDR6403146.1"/>
    </source>
</evidence>
<evidence type="ECO:0000256" key="1">
    <source>
        <dbReference type="SAM" id="SignalP"/>
    </source>
</evidence>
<dbReference type="EMBL" id="JAVDQS010000001">
    <property type="protein sequence ID" value="MDR6403146.1"/>
    <property type="molecule type" value="Genomic_DNA"/>
</dbReference>
<comment type="caution">
    <text evidence="2">The sequence shown here is derived from an EMBL/GenBank/DDBJ whole genome shotgun (WGS) entry which is preliminary data.</text>
</comment>
<dbReference type="Proteomes" id="UP001184853">
    <property type="component" value="Unassembled WGS sequence"/>
</dbReference>
<dbReference type="SUPFAM" id="SSF88874">
    <property type="entry name" value="Receptor-binding domain of short tail fibre protein gp12"/>
    <property type="match status" value="1"/>
</dbReference>
<feature type="chain" id="PRO_5046080342" evidence="1">
    <location>
        <begin position="20"/>
        <end position="239"/>
    </location>
</feature>
<sequence length="239" mass="25218">MKKHLLTVAFLLICGKSFSQVGINTATPTKTLDVNGEMRIRVLPNATTGNYNLILTDNNGNISSADLAISPNTVGDIKKGFQTSDHAGWYLLDGRLLSVLPANVQTAAGSIGLSGNLPNARGKFLKAKTGAEVLGSSAGSNVRVLSQANLPNYNFTGTSSVDGAHNHTWTDLFDGGQAHALVRSNNVNQQWALNYEVGFSTSTNGAHTHSVNVSSEGGSQSFSIIPQNITVNTFIFLGN</sequence>
<name>A0ABU1L8V2_9FLAO</name>